<feature type="coiled-coil region" evidence="7">
    <location>
        <begin position="206"/>
        <end position="334"/>
    </location>
</feature>
<reference evidence="9 10" key="1">
    <citation type="journal article" date="2022" name="DNA Res.">
        <title>Genome analysis of five recently described species of the CUG-Ser clade uncovers Candida theae as a new hybrid lineage with pathogenic potential in the Candida parapsilosis species complex.</title>
        <authorList>
            <person name="Mixao V."/>
            <person name="Del Olmo V."/>
            <person name="Hegedusova E."/>
            <person name="Saus E."/>
            <person name="Pryszcz L."/>
            <person name="Cillingova A."/>
            <person name="Nosek J."/>
            <person name="Gabaldon T."/>
        </authorList>
    </citation>
    <scope>NUCLEOTIDE SEQUENCE [LARGE SCALE GENOMIC DNA]</scope>
    <source>
        <strain evidence="9 10">CBS 12239</strain>
    </source>
</reference>
<evidence type="ECO:0000256" key="6">
    <source>
        <dbReference type="ARBA" id="ARBA00023212"/>
    </source>
</evidence>
<evidence type="ECO:0000313" key="10">
    <source>
        <dbReference type="Proteomes" id="UP001204833"/>
    </source>
</evidence>
<protein>
    <submittedName>
        <fullName evidence="9">NIP100</fullName>
    </submittedName>
</protein>
<dbReference type="GO" id="GO:0005819">
    <property type="term" value="C:spindle"/>
    <property type="evidence" value="ECO:0007669"/>
    <property type="project" value="UniProtKB-SubCell"/>
</dbReference>
<evidence type="ECO:0000256" key="5">
    <source>
        <dbReference type="ARBA" id="ARBA00023054"/>
    </source>
</evidence>
<proteinExistence type="predicted"/>
<dbReference type="GO" id="GO:0000743">
    <property type="term" value="P:nuclear migration involved in conjugation with cellular fusion"/>
    <property type="evidence" value="ECO:0007669"/>
    <property type="project" value="TreeGrafter"/>
</dbReference>
<keyword evidence="4" id="KW-0243">Dynein</keyword>
<feature type="coiled-coil region" evidence="7">
    <location>
        <begin position="99"/>
        <end position="168"/>
    </location>
</feature>
<dbReference type="InterPro" id="IPR000938">
    <property type="entry name" value="CAP-Gly_domain"/>
</dbReference>
<dbReference type="Pfam" id="PF01302">
    <property type="entry name" value="CAP_GLY"/>
    <property type="match status" value="1"/>
</dbReference>
<dbReference type="PROSITE" id="PS00845">
    <property type="entry name" value="CAP_GLY_1"/>
    <property type="match status" value="1"/>
</dbReference>
<comment type="subcellular location">
    <subcellularLocation>
        <location evidence="1">Cytoplasm</location>
        <location evidence="1">Cytoskeleton</location>
        <location evidence="1">Spindle</location>
    </subcellularLocation>
</comment>
<dbReference type="PANTHER" id="PTHR18916">
    <property type="entry name" value="DYNACTIN 1-RELATED MICROTUBULE-BINDING"/>
    <property type="match status" value="1"/>
</dbReference>
<gene>
    <name evidence="9" type="ORF">KGF57_005104</name>
</gene>
<dbReference type="Gene3D" id="2.30.30.190">
    <property type="entry name" value="CAP Gly-rich-like domain"/>
    <property type="match status" value="1"/>
</dbReference>
<keyword evidence="2" id="KW-0963">Cytoplasm</keyword>
<dbReference type="GO" id="GO:0005816">
    <property type="term" value="C:spindle pole body"/>
    <property type="evidence" value="ECO:0007669"/>
    <property type="project" value="TreeGrafter"/>
</dbReference>
<keyword evidence="5 7" id="KW-0175">Coiled coil</keyword>
<dbReference type="PROSITE" id="PS50245">
    <property type="entry name" value="CAP_GLY_2"/>
    <property type="match status" value="1"/>
</dbReference>
<evidence type="ECO:0000313" key="9">
    <source>
        <dbReference type="EMBL" id="KAI5948911.1"/>
    </source>
</evidence>
<sequence length="879" mass="101309">MRFQIGDHVKVKGELGVIKYIGDTEFAPGTWFGVELERPIGKNDGSVKGVRYFHCRNSGLYGVFVKEERLEVSDSRSITLRGDSVEHLQGQLRATLHANALCEKELKVLENRLEDQMHLHQQLESKLEMQSIDNQYLQEAKDTLETKVAELTKNYQSLQKDYAVVLEELEIGKEIENELQFVDAEEFSPGEIKLLIERGRLNEKIKEELNTKVRAQDTQLSEMSNQLQTYNTKLHDLSTDLSNKISEVSALKEKLESLSDLEQMTEQLTMENGELLSKIESLEQSLEELNELHTLDAKIEASLQKNEQSLKHEIEHLRGVISKDKDKIKQLESQLSSPMKQPIPDMKENNFQSTSEHAADLKRMELKLSKTEQKYRQCALELQVCESKSKIYAERVKFHFPTSVDVNYIDLIYDMKAQSEILDNLYAYPGHDETFVFYKYAVARIRHFCQTVVVILEYNYAHDCSRYLFNHSQAYSNQVHVLIEELKSFLVDHDAADSQFLEAVHDHLKQGLDLCHEYVSKLHRDNTEVSYLREHGSLIKHIEFILTKFLSYLNGLASLRGVDGSLSLLIESIKSIKSSYDKLIQHALSDHHLDNVSIKYPSPSIAHLMSSTTEVSFELIGSKTIDSKRVDELHKAWEKCTELEVSTDQSIADAETESIYDYVKTSLVAEETDSTGSRTDNLDAKEALLSKDKEISDLKLNISLLEQNMKLFTKKTLDQIQRLENSVSSISAESEDKSSQISKLQEENQSLRNQSQFYGVNLDDIESQRAFDEKIERIERLIELRERATNSPNDESLSWLPFPKRSKVWQNRTYLQCLSNDIRNLATQTQFICIDSMENQKWTPQNTTPRYINACIDEQFTRYKLKKEKKKKKKALPVA</sequence>
<evidence type="ECO:0000259" key="8">
    <source>
        <dbReference type="PROSITE" id="PS50245"/>
    </source>
</evidence>
<dbReference type="PANTHER" id="PTHR18916:SF6">
    <property type="entry name" value="DYNACTIN SUBUNIT 1"/>
    <property type="match status" value="1"/>
</dbReference>
<dbReference type="AlphaFoldDB" id="A0AAD5FWH3"/>
<dbReference type="Proteomes" id="UP001204833">
    <property type="component" value="Unassembled WGS sequence"/>
</dbReference>
<comment type="caution">
    <text evidence="9">The sequence shown here is derived from an EMBL/GenBank/DDBJ whole genome shotgun (WGS) entry which is preliminary data.</text>
</comment>
<dbReference type="InterPro" id="IPR036859">
    <property type="entry name" value="CAP-Gly_dom_sf"/>
</dbReference>
<name>A0AAD5FWH3_9ASCO</name>
<evidence type="ECO:0000256" key="2">
    <source>
        <dbReference type="ARBA" id="ARBA00022490"/>
    </source>
</evidence>
<dbReference type="GO" id="GO:0000132">
    <property type="term" value="P:establishment of mitotic spindle orientation"/>
    <property type="evidence" value="ECO:0007669"/>
    <property type="project" value="TreeGrafter"/>
</dbReference>
<evidence type="ECO:0000256" key="7">
    <source>
        <dbReference type="SAM" id="Coils"/>
    </source>
</evidence>
<dbReference type="GeneID" id="76153148"/>
<evidence type="ECO:0000256" key="4">
    <source>
        <dbReference type="ARBA" id="ARBA00023017"/>
    </source>
</evidence>
<dbReference type="GO" id="GO:0051286">
    <property type="term" value="C:cell tip"/>
    <property type="evidence" value="ECO:0007669"/>
    <property type="project" value="TreeGrafter"/>
</dbReference>
<feature type="coiled-coil region" evidence="7">
    <location>
        <begin position="688"/>
        <end position="754"/>
    </location>
</feature>
<keyword evidence="6" id="KW-0206">Cytoskeleton</keyword>
<organism evidence="9 10">
    <name type="scientific">Candida theae</name>
    <dbReference type="NCBI Taxonomy" id="1198502"/>
    <lineage>
        <taxon>Eukaryota</taxon>
        <taxon>Fungi</taxon>
        <taxon>Dikarya</taxon>
        <taxon>Ascomycota</taxon>
        <taxon>Saccharomycotina</taxon>
        <taxon>Pichiomycetes</taxon>
        <taxon>Debaryomycetaceae</taxon>
        <taxon>Candida/Lodderomyces clade</taxon>
        <taxon>Candida</taxon>
    </lineage>
</organism>
<feature type="domain" description="CAP-Gly" evidence="8">
    <location>
        <begin position="22"/>
        <end position="66"/>
    </location>
</feature>
<dbReference type="EMBL" id="JAIHNG010000176">
    <property type="protein sequence ID" value="KAI5948911.1"/>
    <property type="molecule type" value="Genomic_DNA"/>
</dbReference>
<dbReference type="GO" id="GO:0030286">
    <property type="term" value="C:dynein complex"/>
    <property type="evidence" value="ECO:0007669"/>
    <property type="project" value="UniProtKB-KW"/>
</dbReference>
<dbReference type="SUPFAM" id="SSF74924">
    <property type="entry name" value="Cap-Gly domain"/>
    <property type="match status" value="1"/>
</dbReference>
<dbReference type="RefSeq" id="XP_051606421.1">
    <property type="nucleotide sequence ID" value="XM_051754685.1"/>
</dbReference>
<keyword evidence="3" id="KW-0493">Microtubule</keyword>
<evidence type="ECO:0000256" key="3">
    <source>
        <dbReference type="ARBA" id="ARBA00022701"/>
    </source>
</evidence>
<dbReference type="GO" id="GO:0005874">
    <property type="term" value="C:microtubule"/>
    <property type="evidence" value="ECO:0007669"/>
    <property type="project" value="UniProtKB-KW"/>
</dbReference>
<accession>A0AAD5FWH3</accession>
<evidence type="ECO:0000256" key="1">
    <source>
        <dbReference type="ARBA" id="ARBA00004186"/>
    </source>
</evidence>
<keyword evidence="10" id="KW-1185">Reference proteome</keyword>
<dbReference type="SMART" id="SM01052">
    <property type="entry name" value="CAP_GLY"/>
    <property type="match status" value="1"/>
</dbReference>